<feature type="region of interest" description="Disordered" evidence="9">
    <location>
        <begin position="212"/>
        <end position="243"/>
    </location>
</feature>
<comment type="catalytic activity">
    <reaction evidence="7 8">
        <text>O-phospho-L-threonyl-[protein] + H2O = L-threonyl-[protein] + phosphate</text>
        <dbReference type="Rhea" id="RHEA:47004"/>
        <dbReference type="Rhea" id="RHEA-COMP:11060"/>
        <dbReference type="Rhea" id="RHEA-COMP:11605"/>
        <dbReference type="ChEBI" id="CHEBI:15377"/>
        <dbReference type="ChEBI" id="CHEBI:30013"/>
        <dbReference type="ChEBI" id="CHEBI:43474"/>
        <dbReference type="ChEBI" id="CHEBI:61977"/>
        <dbReference type="EC" id="3.1.3.16"/>
    </reaction>
</comment>
<feature type="compositionally biased region" description="Polar residues" evidence="9">
    <location>
        <begin position="442"/>
        <end position="452"/>
    </location>
</feature>
<dbReference type="SMART" id="SM00156">
    <property type="entry name" value="PP2Ac"/>
    <property type="match status" value="1"/>
</dbReference>
<comment type="cofactor">
    <cofactor evidence="1">
        <name>Mn(2+)</name>
        <dbReference type="ChEBI" id="CHEBI:29035"/>
    </cofactor>
</comment>
<dbReference type="PANTHER" id="PTHR11668">
    <property type="entry name" value="SERINE/THREONINE PROTEIN PHOSPHATASE"/>
    <property type="match status" value="1"/>
</dbReference>
<feature type="compositionally biased region" description="Low complexity" evidence="9">
    <location>
        <begin position="601"/>
        <end position="612"/>
    </location>
</feature>
<proteinExistence type="inferred from homology"/>
<dbReference type="Gene3D" id="3.60.21.10">
    <property type="match status" value="1"/>
</dbReference>
<evidence type="ECO:0000256" key="4">
    <source>
        <dbReference type="ARBA" id="ARBA00022912"/>
    </source>
</evidence>
<keyword evidence="12" id="KW-1185">Reference proteome</keyword>
<keyword evidence="4" id="KW-0904">Protein phosphatase</keyword>
<dbReference type="Proteomes" id="UP001470230">
    <property type="component" value="Unassembled WGS sequence"/>
</dbReference>
<dbReference type="PANTHER" id="PTHR11668:SF300">
    <property type="entry name" value="SERINE_THREONINE-PROTEIN PHOSPHATASE"/>
    <property type="match status" value="1"/>
</dbReference>
<comment type="catalytic activity">
    <reaction evidence="6">
        <text>O-phospho-L-seryl-[protein] + H2O = L-seryl-[protein] + phosphate</text>
        <dbReference type="Rhea" id="RHEA:20629"/>
        <dbReference type="Rhea" id="RHEA-COMP:9863"/>
        <dbReference type="Rhea" id="RHEA-COMP:11604"/>
        <dbReference type="ChEBI" id="CHEBI:15377"/>
        <dbReference type="ChEBI" id="CHEBI:29999"/>
        <dbReference type="ChEBI" id="CHEBI:43474"/>
        <dbReference type="ChEBI" id="CHEBI:83421"/>
        <dbReference type="EC" id="3.1.3.16"/>
    </reaction>
</comment>
<dbReference type="Pfam" id="PF00149">
    <property type="entry name" value="Metallophos"/>
    <property type="match status" value="1"/>
</dbReference>
<accession>A0ABR2GU52</accession>
<name>A0ABR2GU52_9EUKA</name>
<feature type="compositionally biased region" description="Basic and acidic residues" evidence="9">
    <location>
        <begin position="395"/>
        <end position="408"/>
    </location>
</feature>
<evidence type="ECO:0000256" key="2">
    <source>
        <dbReference type="ARBA" id="ARBA00022723"/>
    </source>
</evidence>
<feature type="compositionally biased region" description="Basic and acidic residues" evidence="9">
    <location>
        <begin position="212"/>
        <end position="222"/>
    </location>
</feature>
<evidence type="ECO:0000256" key="6">
    <source>
        <dbReference type="ARBA" id="ARBA00047761"/>
    </source>
</evidence>
<feature type="compositionally biased region" description="Polar residues" evidence="9">
    <location>
        <begin position="422"/>
        <end position="434"/>
    </location>
</feature>
<comment type="similarity">
    <text evidence="8">Belongs to the PPP phosphatase family.</text>
</comment>
<organism evidence="11 12">
    <name type="scientific">Tritrichomonas musculus</name>
    <dbReference type="NCBI Taxonomy" id="1915356"/>
    <lineage>
        <taxon>Eukaryota</taxon>
        <taxon>Metamonada</taxon>
        <taxon>Parabasalia</taxon>
        <taxon>Tritrichomonadida</taxon>
        <taxon>Tritrichomonadidae</taxon>
        <taxon>Tritrichomonas</taxon>
    </lineage>
</organism>
<reference evidence="11 12" key="1">
    <citation type="submission" date="2024-04" db="EMBL/GenBank/DDBJ databases">
        <title>Tritrichomonas musculus Genome.</title>
        <authorList>
            <person name="Alves-Ferreira E."/>
            <person name="Grigg M."/>
            <person name="Lorenzi H."/>
            <person name="Galac M."/>
        </authorList>
    </citation>
    <scope>NUCLEOTIDE SEQUENCE [LARGE SCALE GENOMIC DNA]</scope>
    <source>
        <strain evidence="11 12">EAF2021</strain>
    </source>
</reference>
<gene>
    <name evidence="11" type="ORF">M9Y10_037408</name>
</gene>
<dbReference type="PRINTS" id="PR00114">
    <property type="entry name" value="STPHPHTASE"/>
</dbReference>
<evidence type="ECO:0000256" key="8">
    <source>
        <dbReference type="RuleBase" id="RU004273"/>
    </source>
</evidence>
<evidence type="ECO:0000256" key="3">
    <source>
        <dbReference type="ARBA" id="ARBA00022801"/>
    </source>
</evidence>
<dbReference type="InterPro" id="IPR050341">
    <property type="entry name" value="PP1_catalytic_subunit"/>
</dbReference>
<dbReference type="InterPro" id="IPR006186">
    <property type="entry name" value="Ser/Thr-sp_prot-phosphatase"/>
</dbReference>
<dbReference type="InterPro" id="IPR029052">
    <property type="entry name" value="Metallo-depent_PP-like"/>
</dbReference>
<dbReference type="EMBL" id="JAPFFF010000063">
    <property type="protein sequence ID" value="KAK8836882.1"/>
    <property type="molecule type" value="Genomic_DNA"/>
</dbReference>
<evidence type="ECO:0000256" key="7">
    <source>
        <dbReference type="ARBA" id="ARBA00048336"/>
    </source>
</evidence>
<protein>
    <recommendedName>
        <fullName evidence="8">Serine/threonine-protein phosphatase</fullName>
        <ecNumber evidence="8">3.1.3.16</ecNumber>
    </recommendedName>
</protein>
<evidence type="ECO:0000256" key="1">
    <source>
        <dbReference type="ARBA" id="ARBA00001936"/>
    </source>
</evidence>
<comment type="caution">
    <text evidence="11">The sequence shown here is derived from an EMBL/GenBank/DDBJ whole genome shotgun (WGS) entry which is preliminary data.</text>
</comment>
<feature type="region of interest" description="Disordered" evidence="9">
    <location>
        <begin position="393"/>
        <end position="452"/>
    </location>
</feature>
<feature type="region of interest" description="Disordered" evidence="9">
    <location>
        <begin position="601"/>
        <end position="633"/>
    </location>
</feature>
<evidence type="ECO:0000256" key="5">
    <source>
        <dbReference type="ARBA" id="ARBA00023211"/>
    </source>
</evidence>
<dbReference type="CDD" id="cd00144">
    <property type="entry name" value="MPP_PPP_family"/>
    <property type="match status" value="1"/>
</dbReference>
<dbReference type="PROSITE" id="PS00125">
    <property type="entry name" value="SER_THR_PHOSPHATASE"/>
    <property type="match status" value="1"/>
</dbReference>
<keyword evidence="3 8" id="KW-0378">Hydrolase</keyword>
<sequence length="633" mass="71085">MNCDTRASQIILRAFDPFLHLTEEESQYIGKSEEFKIPKIDVSTIIKLCDETIECYIAEGKKREANNEMIHLLNIPLPAYVIGDLHGNLHDFIRILSKINSICENQNEKQDLIKEPQSSNENKQKTKKKKTLYEKRFLFLGDYVDRGDYSLELIMILFALKIQYPNQFFLIRGNHEFTSVNSQYGFLNELVETYGGIGTRVRRKSHFDKDYIKPDFDDDRGSDNSSDSDTKSQPNSISGSSSATNFGDGNMIWRKFNQAFEYIPLAAVLGDKYFCIHGGLSPHLTSLLALQTIPYPLDEITPGLVSDLLWSDPSSVISEFVTNPRGAGVSYGVRAMKTFLTVVGLRKILRAHEKQMNGIKVKKHIVTIFSTSGYSESNQGGFCYIKKSRPSINMKDSDSNSDYDRISDSDPNPDLDSDSYSETNSIDESQSSKSHQARMLHPSQSSRSVQLTPDQASLIKGISASYSSIQDLPVPSDANHILNTFTSYKNEGDNGIIIYPKMKKKKSPIKCFIYDCRETPKRSEAIFYDYLVSSQRLKYVHSANGGIEIRNNCADEDGILIDQCNPSLNSVSSNPVGSSNARPVVKLHSVKSYLATNTISSSRVNSRPSSARKVSRSSYNQLESPRKNRSPPL</sequence>
<keyword evidence="2" id="KW-0479">Metal-binding</keyword>
<dbReference type="EC" id="3.1.3.16" evidence="8"/>
<dbReference type="SUPFAM" id="SSF56300">
    <property type="entry name" value="Metallo-dependent phosphatases"/>
    <property type="match status" value="1"/>
</dbReference>
<evidence type="ECO:0000256" key="9">
    <source>
        <dbReference type="SAM" id="MobiDB-lite"/>
    </source>
</evidence>
<dbReference type="InterPro" id="IPR004843">
    <property type="entry name" value="Calcineurin-like_PHP"/>
</dbReference>
<evidence type="ECO:0000259" key="10">
    <source>
        <dbReference type="PROSITE" id="PS00125"/>
    </source>
</evidence>
<feature type="domain" description="Serine/threonine specific protein phosphatases" evidence="10">
    <location>
        <begin position="171"/>
        <end position="176"/>
    </location>
</feature>
<feature type="compositionally biased region" description="Polar residues" evidence="9">
    <location>
        <begin position="231"/>
        <end position="243"/>
    </location>
</feature>
<evidence type="ECO:0000313" key="12">
    <source>
        <dbReference type="Proteomes" id="UP001470230"/>
    </source>
</evidence>
<evidence type="ECO:0000313" key="11">
    <source>
        <dbReference type="EMBL" id="KAK8836882.1"/>
    </source>
</evidence>
<keyword evidence="5" id="KW-0464">Manganese</keyword>